<keyword evidence="3" id="KW-1185">Reference proteome</keyword>
<organism evidence="2 3">
    <name type="scientific">Cryoendolithus antarcticus</name>
    <dbReference type="NCBI Taxonomy" id="1507870"/>
    <lineage>
        <taxon>Eukaryota</taxon>
        <taxon>Fungi</taxon>
        <taxon>Dikarya</taxon>
        <taxon>Ascomycota</taxon>
        <taxon>Pezizomycotina</taxon>
        <taxon>Dothideomycetes</taxon>
        <taxon>Dothideomycetidae</taxon>
        <taxon>Cladosporiales</taxon>
        <taxon>Cladosporiaceae</taxon>
        <taxon>Cryoendolithus</taxon>
    </lineage>
</organism>
<evidence type="ECO:0000256" key="1">
    <source>
        <dbReference type="SAM" id="MobiDB-lite"/>
    </source>
</evidence>
<name>A0A1V8SIF9_9PEZI</name>
<dbReference type="InParanoid" id="A0A1V8SIF9"/>
<reference evidence="3" key="1">
    <citation type="submission" date="2017-03" db="EMBL/GenBank/DDBJ databases">
        <title>Genomes of endolithic fungi from Antarctica.</title>
        <authorList>
            <person name="Coleine C."/>
            <person name="Masonjones S."/>
            <person name="Stajich J.E."/>
        </authorList>
    </citation>
    <scope>NUCLEOTIDE SEQUENCE [LARGE SCALE GENOMIC DNA]</scope>
    <source>
        <strain evidence="3">CCFEE 5527</strain>
    </source>
</reference>
<evidence type="ECO:0000313" key="3">
    <source>
        <dbReference type="Proteomes" id="UP000192596"/>
    </source>
</evidence>
<feature type="region of interest" description="Disordered" evidence="1">
    <location>
        <begin position="1"/>
        <end position="37"/>
    </location>
</feature>
<gene>
    <name evidence="2" type="ORF">B0A48_15215</name>
</gene>
<feature type="compositionally biased region" description="Polar residues" evidence="1">
    <location>
        <begin position="1"/>
        <end position="24"/>
    </location>
</feature>
<protein>
    <submittedName>
        <fullName evidence="2">Uncharacterized protein</fullName>
    </submittedName>
</protein>
<dbReference type="EMBL" id="NAJO01000043">
    <property type="protein sequence ID" value="OQN98869.1"/>
    <property type="molecule type" value="Genomic_DNA"/>
</dbReference>
<dbReference type="Proteomes" id="UP000192596">
    <property type="component" value="Unassembled WGS sequence"/>
</dbReference>
<comment type="caution">
    <text evidence="2">The sequence shown here is derived from an EMBL/GenBank/DDBJ whole genome shotgun (WGS) entry which is preliminary data.</text>
</comment>
<sequence>MAPATAISNSNGKRPHTNISNGDDTASAPLPPRPNADFAVKTHAASGYRWDRVEDEPGYGWKSKKAQDEMARAWEGLVHKECMVGAKYGDPIEIAEKERAMMQGTK</sequence>
<proteinExistence type="predicted"/>
<accession>A0A1V8SIF9</accession>
<dbReference type="AlphaFoldDB" id="A0A1V8SIF9"/>
<evidence type="ECO:0000313" key="2">
    <source>
        <dbReference type="EMBL" id="OQN98869.1"/>
    </source>
</evidence>
<dbReference type="OrthoDB" id="5377039at2759"/>